<keyword evidence="3" id="KW-0235">DNA replication</keyword>
<reference evidence="8" key="2">
    <citation type="journal article" date="2022" name="Gigascience">
        <title>Parvovirus dark matter in the cloaca of wild birds.</title>
        <authorList>
            <person name="Dai Z."/>
            <person name="Wang H."/>
            <person name="Wu H."/>
            <person name="Zhang Q."/>
            <person name="Ji L."/>
            <person name="Wang X."/>
            <person name="Shen Q."/>
            <person name="Yang S."/>
            <person name="Ma X."/>
            <person name="Shan T."/>
            <person name="Zhang W."/>
        </authorList>
    </citation>
    <scope>NUCLEOTIDE SEQUENCE</scope>
    <source>
        <strain evidence="8">Brs113par013</strain>
    </source>
</reference>
<dbReference type="Pfam" id="PF01057">
    <property type="entry name" value="Parvo_NS1"/>
    <property type="match status" value="1"/>
</dbReference>
<dbReference type="InterPro" id="IPR027417">
    <property type="entry name" value="P-loop_NTPase"/>
</dbReference>
<evidence type="ECO:0000256" key="3">
    <source>
        <dbReference type="ARBA" id="ARBA00022705"/>
    </source>
</evidence>
<evidence type="ECO:0000256" key="6">
    <source>
        <dbReference type="SAM" id="MobiDB-lite"/>
    </source>
</evidence>
<evidence type="ECO:0000256" key="1">
    <source>
        <dbReference type="ARBA" id="ARBA00004147"/>
    </source>
</evidence>
<reference evidence="8" key="1">
    <citation type="submission" date="2020-09" db="EMBL/GenBank/DDBJ databases">
        <authorList>
            <person name="Dai Z."/>
            <person name="Yang S."/>
            <person name="Zhang W."/>
        </authorList>
    </citation>
    <scope>NUCLEOTIDE SEQUENCE</scope>
    <source>
        <strain evidence="8">Brs113par013</strain>
    </source>
</reference>
<evidence type="ECO:0000256" key="2">
    <source>
        <dbReference type="ARBA" id="ARBA00022562"/>
    </source>
</evidence>
<evidence type="ECO:0000259" key="7">
    <source>
        <dbReference type="PROSITE" id="PS51206"/>
    </source>
</evidence>
<evidence type="ECO:0000313" key="8">
    <source>
        <dbReference type="EMBL" id="QTE04129.1"/>
    </source>
</evidence>
<keyword evidence="4" id="KW-0547">Nucleotide-binding</keyword>
<keyword evidence="5" id="KW-0067">ATP-binding</keyword>
<proteinExistence type="predicted"/>
<keyword evidence="2" id="KW-1048">Host nucleus</keyword>
<accession>A0A8A4XEM4</accession>
<name>A0A8A4XEM4_9VIRU</name>
<dbReference type="GO" id="GO:0006260">
    <property type="term" value="P:DNA replication"/>
    <property type="evidence" value="ECO:0007669"/>
    <property type="project" value="UniProtKB-KW"/>
</dbReference>
<dbReference type="GO" id="GO:0042025">
    <property type="term" value="C:host cell nucleus"/>
    <property type="evidence" value="ECO:0007669"/>
    <property type="project" value="UniProtKB-SubCell"/>
</dbReference>
<dbReference type="GO" id="GO:0019079">
    <property type="term" value="P:viral genome replication"/>
    <property type="evidence" value="ECO:0007669"/>
    <property type="project" value="InterPro"/>
</dbReference>
<evidence type="ECO:0000256" key="5">
    <source>
        <dbReference type="ARBA" id="ARBA00022840"/>
    </source>
</evidence>
<dbReference type="GO" id="GO:0005524">
    <property type="term" value="F:ATP binding"/>
    <property type="evidence" value="ECO:0007669"/>
    <property type="project" value="UniProtKB-KW"/>
</dbReference>
<dbReference type="Gene3D" id="3.40.50.300">
    <property type="entry name" value="P-loop containing nucleotide triphosphate hydrolases"/>
    <property type="match status" value="1"/>
</dbReference>
<dbReference type="PROSITE" id="PS51206">
    <property type="entry name" value="SF3_HELICASE_1"/>
    <property type="match status" value="1"/>
</dbReference>
<dbReference type="EMBL" id="MW046638">
    <property type="protein sequence ID" value="QTE04129.1"/>
    <property type="molecule type" value="Genomic_DNA"/>
</dbReference>
<organism evidence="8">
    <name type="scientific">Lanius cristatus ambidensovirus</name>
    <dbReference type="NCBI Taxonomy" id="2794461"/>
    <lineage>
        <taxon>Viruses</taxon>
        <taxon>Monodnaviria</taxon>
        <taxon>Shotokuvirae</taxon>
        <taxon>Cossaviricota</taxon>
        <taxon>Quintoviricetes</taxon>
        <taxon>Piccovirales</taxon>
        <taxon>Parvoviridae</taxon>
        <taxon>Densovirinae</taxon>
        <taxon>Ambidensovirus</taxon>
    </lineage>
</organism>
<dbReference type="InterPro" id="IPR014015">
    <property type="entry name" value="Helicase_SF3_DNA-vir"/>
</dbReference>
<comment type="subcellular location">
    <subcellularLocation>
        <location evidence="1">Host nucleus</location>
    </subcellularLocation>
</comment>
<feature type="domain" description="SF3 helicase" evidence="7">
    <location>
        <begin position="655"/>
        <end position="832"/>
    </location>
</feature>
<protein>
    <submittedName>
        <fullName evidence="8">Nonstructural protein</fullName>
    </submittedName>
</protein>
<dbReference type="InterPro" id="IPR001257">
    <property type="entry name" value="Parvovirus_NS1_helicase"/>
</dbReference>
<evidence type="ECO:0000256" key="4">
    <source>
        <dbReference type="ARBA" id="ARBA00022741"/>
    </source>
</evidence>
<dbReference type="SUPFAM" id="SSF52540">
    <property type="entry name" value="P-loop containing nucleoside triphosphate hydrolases"/>
    <property type="match status" value="1"/>
</dbReference>
<feature type="region of interest" description="Disordered" evidence="6">
    <location>
        <begin position="322"/>
        <end position="343"/>
    </location>
</feature>
<sequence length="849" mass="98986">MDRLRVIWSKGSYVESATRTAARSDYVVNLYLLCLHTLFLSLHHPSLVIRLLHDGKLSRLIFNDFVDYGSKIQFNFQPEASLYTDLMLLHFTTDLYNLVDWVKTDNIYHSWFANLLFNCGRIHRMNPMHRAHIVQKSYVIPNERNKYLNVCKYCIEVFVERYGLRYNMRALHHLCETTDNYPSIMLQNHDVWCMLCKVVPLIQIMRGSECVLAYGTYAHKCKCFNEVFCIHCNDGIRNCWVRYEDSDIYVDIGTALRFRRPNVARRRLFQHPEPPRADIPLQDNRGIQYISDESLSSMDEPEEVSNIFYFFYFFQMSQNADVTNPPSSSDEQSRFGGLPGPSERDVGRPIVLFDGSTVDRCPGVYRSGSVFSHIPRFIRRVEKIHFRETSRLLSDVVPFRNTHERHSIFEWLQTCGAGYPNQFYLYSEHGDHFHVVHDCPFAGSQCRCRWRQAATVSKNIRRRLGRRRPFLSSLKRGDWINIFIYFVLHGFGKTGIWCGREKFGLQSPFVLLRPQTNDISEGRLAAQNKGDGCNICEGWRNGSADTTDAPVSLQAIKKSGGRFQTYIKEVKNLLEKYFPVPLENIKTLISPNSSDFNVNLFDPLYAKQFSEALEIYKLSLNWHTLCDFKSLFNNKLPVFYSNNVNPFEYYHDEEDSFKYIMKLLAYQFQNDEDKIKTFLKNIVRWFNREGWLMEDGSVNSKLNTVVCIGPPNCGKNYFWDCLVSLACNVGHIGRVNNKTNNFALQECVNRRLIVGNEISMEEGAKEDFKKLCEGTALNVRVKHKSDCVINKTPVLLISNSLLFLCSDPAFKDIRCKIYYWTQFEELKNSDKKPYPLVIFKVLDYFEIQI</sequence>